<dbReference type="AlphaFoldDB" id="A0A8K0XN21"/>
<keyword evidence="9 10" id="KW-0472">Membrane</keyword>
<sequence>MIRILFLVAVLSIGVLYKAGVDIVDSLSPQGCRMSWMSPSYILQSSFDSKWTKLANRYSLYLYREVGWETRELHGSPVLFIPGNAGSSQQVRSIASSAARQYFPQPYQTASQFTSTGHKPLDFFAVEFNEDLSAFHGTTLYTEKEYTSKAVDYILSLYPANTSIIIMGHSMGGVVATSLLPHEHIAAIVSMSTPYIFPPARFDRRIEAIFDSNKHSLTVDQTPILSLCGGATDLMVPSESCYIPNSDVDTQDVTAPYRRTIFTSALEGCWTGVGHREMVWCHQVRWRIARAAIELTRATTSAARGSILDSWLRDGHLLPPGLPTEQHTSVGEDGSVFHHPPGQNLLLRNPHGSGRYQLSVPRQLSTFVLYLSQGSISPTAPHNPLPLHVTVEQCNASQECKYLPPTTLKLLPHPIPGKIFPVPHEGSDESEGIVAYTKEFTGDEGTVSVNVEGADGRGWVVAGFMPMNGVVNSAGALAPFWSTISVKLSPRVLREDIRLPHLVLNALLVYRVTPHVNPECRDTDPLLLPLLQHTSHSSETHYFPLTSSVLIHTHASAPYVSQTNTRGLNFTIHSSGECYIDSLDISIDWWGTIGRWGVRYWSAAGSWAVGVVSLMVWLNWSSHEAGWVPPVRHSLIHFVRRLRDLIPRSLLLSLLPLPHGFWLGNAGQPIFAILAPLLLVVVTALVSLSWCILDGLLWLLGLFVKLTRLRRAGASPGTHNTNNALVSLAMVLITILIVVPWQVAFLGCWIFQLFSCAAGRAFSSSLISDTDNRTYPLTPTTPELLRQNGADDDSGLQSLNDAQEAVSHAESITVHSRWIDESHRNADEHLLLLMTWLLPLAAPVLAVWVRTLMTAGYTTPFDGDHNVLYVAPFLVLVEFGAVRCGFMISRSGSGSDSNLSTRSPHVFVVLAGVAVTVGPRYTYIIFECASVVLGVVLLVNFRRYLRCATR</sequence>
<protein>
    <recommendedName>
        <fullName evidence="10">GPI inositol-deacylase</fullName>
        <ecNumber evidence="10">3.1.-.-</ecNumber>
    </recommendedName>
</protein>
<feature type="transmembrane region" description="Helical" evidence="10">
    <location>
        <begin position="830"/>
        <end position="849"/>
    </location>
</feature>
<comment type="caution">
    <text evidence="15">The sequence shown here is derived from an EMBL/GenBank/DDBJ whole genome shotgun (WGS) entry which is preliminary data.</text>
</comment>
<dbReference type="EC" id="3.1.-.-" evidence="10"/>
<dbReference type="PANTHER" id="PTHR15495">
    <property type="entry name" value="NEGATIVE REGULATOR OF VESICLE FORMATION-RELATED"/>
    <property type="match status" value="1"/>
</dbReference>
<feature type="domain" description="GPI inositol-deacylase PGAP1-like alpha/beta" evidence="13">
    <location>
        <begin position="72"/>
        <end position="294"/>
    </location>
</feature>
<evidence type="ECO:0000256" key="1">
    <source>
        <dbReference type="ARBA" id="ARBA00004477"/>
    </source>
</evidence>
<name>A0A8K0XN21_9AGAR</name>
<dbReference type="GO" id="GO:0006888">
    <property type="term" value="P:endoplasmic reticulum to Golgi vesicle-mediated transport"/>
    <property type="evidence" value="ECO:0007669"/>
    <property type="project" value="TreeGrafter"/>
</dbReference>
<keyword evidence="12" id="KW-0732">Signal</keyword>
<feature type="domain" description="GPI inositol-deacylase transmembrane" evidence="14">
    <location>
        <begin position="662"/>
        <end position="941"/>
    </location>
</feature>
<comment type="caution">
    <text evidence="10">Lacks conserved residue(s) required for the propagation of feature annotation.</text>
</comment>
<feature type="transmembrane region" description="Helical" evidence="10">
    <location>
        <begin position="923"/>
        <end position="941"/>
    </location>
</feature>
<reference evidence="15" key="1">
    <citation type="journal article" date="2021" name="New Phytol.">
        <title>Evolutionary innovations through gain and loss of genes in the ectomycorrhizal Boletales.</title>
        <authorList>
            <person name="Wu G."/>
            <person name="Miyauchi S."/>
            <person name="Morin E."/>
            <person name="Kuo A."/>
            <person name="Drula E."/>
            <person name="Varga T."/>
            <person name="Kohler A."/>
            <person name="Feng B."/>
            <person name="Cao Y."/>
            <person name="Lipzen A."/>
            <person name="Daum C."/>
            <person name="Hundley H."/>
            <person name="Pangilinan J."/>
            <person name="Johnson J."/>
            <person name="Barry K."/>
            <person name="LaButti K."/>
            <person name="Ng V."/>
            <person name="Ahrendt S."/>
            <person name="Min B."/>
            <person name="Choi I.G."/>
            <person name="Park H."/>
            <person name="Plett J.M."/>
            <person name="Magnuson J."/>
            <person name="Spatafora J.W."/>
            <person name="Nagy L.G."/>
            <person name="Henrissat B."/>
            <person name="Grigoriev I.V."/>
            <person name="Yang Z.L."/>
            <person name="Xu J."/>
            <person name="Martin F.M."/>
        </authorList>
    </citation>
    <scope>NUCLEOTIDE SEQUENCE</scope>
    <source>
        <strain evidence="15">KKN 215</strain>
    </source>
</reference>
<gene>
    <name evidence="15" type="ORF">BXZ70DRAFT_946677</name>
</gene>
<evidence type="ECO:0000256" key="4">
    <source>
        <dbReference type="ARBA" id="ARBA00022692"/>
    </source>
</evidence>
<evidence type="ECO:0000313" key="16">
    <source>
        <dbReference type="Proteomes" id="UP000813824"/>
    </source>
</evidence>
<dbReference type="Proteomes" id="UP000813824">
    <property type="component" value="Unassembled WGS sequence"/>
</dbReference>
<evidence type="ECO:0000256" key="11">
    <source>
        <dbReference type="SAM" id="MobiDB-lite"/>
    </source>
</evidence>
<dbReference type="SUPFAM" id="SSF53474">
    <property type="entry name" value="alpha/beta-Hydrolases"/>
    <property type="match status" value="1"/>
</dbReference>
<feature type="transmembrane region" description="Helical" evidence="10">
    <location>
        <begin position="724"/>
        <end position="743"/>
    </location>
</feature>
<dbReference type="OrthoDB" id="348976at2759"/>
<keyword evidence="6 10" id="KW-0256">Endoplasmic reticulum</keyword>
<dbReference type="InterPro" id="IPR012908">
    <property type="entry name" value="PGAP1-ab_dom-like"/>
</dbReference>
<evidence type="ECO:0000256" key="8">
    <source>
        <dbReference type="ARBA" id="ARBA00022989"/>
    </source>
</evidence>
<dbReference type="EMBL" id="JAEVFJ010000024">
    <property type="protein sequence ID" value="KAH8094931.1"/>
    <property type="molecule type" value="Genomic_DNA"/>
</dbReference>
<dbReference type="PANTHER" id="PTHR15495:SF7">
    <property type="entry name" value="GPI INOSITOL-DEACYLASE"/>
    <property type="match status" value="1"/>
</dbReference>
<evidence type="ECO:0000256" key="10">
    <source>
        <dbReference type="RuleBase" id="RU365011"/>
    </source>
</evidence>
<keyword evidence="8 10" id="KW-1133">Transmembrane helix</keyword>
<feature type="transmembrane region" description="Helical" evidence="10">
    <location>
        <begin position="670"/>
        <end position="703"/>
    </location>
</feature>
<feature type="transmembrane region" description="Helical" evidence="10">
    <location>
        <begin position="869"/>
        <end position="887"/>
    </location>
</feature>
<dbReference type="InterPro" id="IPR056824">
    <property type="entry name" value="PGAP1_TMD"/>
</dbReference>
<keyword evidence="16" id="KW-1185">Reference proteome</keyword>
<keyword evidence="3 10" id="KW-0813">Transport</keyword>
<evidence type="ECO:0000256" key="12">
    <source>
        <dbReference type="SAM" id="SignalP"/>
    </source>
</evidence>
<dbReference type="GO" id="GO:0015031">
    <property type="term" value="P:protein transport"/>
    <property type="evidence" value="ECO:0007669"/>
    <property type="project" value="UniProtKB-KW"/>
</dbReference>
<feature type="chain" id="PRO_5035478415" description="GPI inositol-deacylase" evidence="12">
    <location>
        <begin position="21"/>
        <end position="950"/>
    </location>
</feature>
<keyword evidence="5 10" id="KW-0378">Hydrolase</keyword>
<evidence type="ECO:0000256" key="5">
    <source>
        <dbReference type="ARBA" id="ARBA00022801"/>
    </source>
</evidence>
<evidence type="ECO:0000256" key="2">
    <source>
        <dbReference type="ARBA" id="ARBA00006931"/>
    </source>
</evidence>
<dbReference type="InterPro" id="IPR039529">
    <property type="entry name" value="PGAP1/BST1"/>
</dbReference>
<evidence type="ECO:0000256" key="3">
    <source>
        <dbReference type="ARBA" id="ARBA00022448"/>
    </source>
</evidence>
<accession>A0A8K0XN21</accession>
<evidence type="ECO:0000256" key="6">
    <source>
        <dbReference type="ARBA" id="ARBA00022824"/>
    </source>
</evidence>
<comment type="subcellular location">
    <subcellularLocation>
        <location evidence="1">Endoplasmic reticulum membrane</location>
        <topology evidence="1">Multi-pass membrane protein</topology>
    </subcellularLocation>
</comment>
<dbReference type="GO" id="GO:0050185">
    <property type="term" value="F:phosphatidylinositol deacylase activity"/>
    <property type="evidence" value="ECO:0007669"/>
    <property type="project" value="TreeGrafter"/>
</dbReference>
<keyword evidence="4 10" id="KW-0812">Transmembrane</keyword>
<keyword evidence="7 10" id="KW-0653">Protein transport</keyword>
<evidence type="ECO:0000256" key="9">
    <source>
        <dbReference type="ARBA" id="ARBA00023136"/>
    </source>
</evidence>
<feature type="signal peptide" evidence="12">
    <location>
        <begin position="1"/>
        <end position="20"/>
    </location>
</feature>
<evidence type="ECO:0000256" key="7">
    <source>
        <dbReference type="ARBA" id="ARBA00022927"/>
    </source>
</evidence>
<organism evidence="15 16">
    <name type="scientific">Cristinia sonorae</name>
    <dbReference type="NCBI Taxonomy" id="1940300"/>
    <lineage>
        <taxon>Eukaryota</taxon>
        <taxon>Fungi</taxon>
        <taxon>Dikarya</taxon>
        <taxon>Basidiomycota</taxon>
        <taxon>Agaricomycotina</taxon>
        <taxon>Agaricomycetes</taxon>
        <taxon>Agaricomycetidae</taxon>
        <taxon>Agaricales</taxon>
        <taxon>Pleurotineae</taxon>
        <taxon>Stephanosporaceae</taxon>
        <taxon>Cristinia</taxon>
    </lineage>
</organism>
<dbReference type="GO" id="GO:0006505">
    <property type="term" value="P:GPI anchor metabolic process"/>
    <property type="evidence" value="ECO:0007669"/>
    <property type="project" value="TreeGrafter"/>
</dbReference>
<evidence type="ECO:0000259" key="13">
    <source>
        <dbReference type="Pfam" id="PF07819"/>
    </source>
</evidence>
<dbReference type="Pfam" id="PF07819">
    <property type="entry name" value="PGAP1"/>
    <property type="match status" value="1"/>
</dbReference>
<evidence type="ECO:0000259" key="14">
    <source>
        <dbReference type="Pfam" id="PF25140"/>
    </source>
</evidence>
<evidence type="ECO:0000313" key="15">
    <source>
        <dbReference type="EMBL" id="KAH8094931.1"/>
    </source>
</evidence>
<dbReference type="Pfam" id="PF25140">
    <property type="entry name" value="PGAP1_TMD"/>
    <property type="match status" value="1"/>
</dbReference>
<proteinExistence type="inferred from homology"/>
<dbReference type="GO" id="GO:0005789">
    <property type="term" value="C:endoplasmic reticulum membrane"/>
    <property type="evidence" value="ECO:0007669"/>
    <property type="project" value="UniProtKB-SubCell"/>
</dbReference>
<comment type="function">
    <text evidence="10">Involved in inositol deacylation of GPI-anchored proteins which plays important roles in the quality control and ER-associated degradation of GPI-anchored proteins.</text>
</comment>
<dbReference type="InterPro" id="IPR029058">
    <property type="entry name" value="AB_hydrolase_fold"/>
</dbReference>
<feature type="region of interest" description="Disordered" evidence="11">
    <location>
        <begin position="324"/>
        <end position="343"/>
    </location>
</feature>
<comment type="similarity">
    <text evidence="2 10">Belongs to the GPI inositol-deacylase family.</text>
</comment>
<dbReference type="Gene3D" id="3.40.50.1820">
    <property type="entry name" value="alpha/beta hydrolase"/>
    <property type="match status" value="1"/>
</dbReference>